<evidence type="ECO:0000313" key="1">
    <source>
        <dbReference type="EMBL" id="PWJ80653.1"/>
    </source>
</evidence>
<gene>
    <name evidence="1" type="ORF">C8D77_1491</name>
</gene>
<dbReference type="AlphaFoldDB" id="A0A8E3B1S1"/>
<dbReference type="EMBL" id="QGGH01000049">
    <property type="protein sequence ID" value="PWJ80653.1"/>
    <property type="molecule type" value="Genomic_DNA"/>
</dbReference>
<proteinExistence type="predicted"/>
<name>A0A8E3B1S1_RHILI</name>
<sequence>MTAGLAGLDRAGMRQIICSVVRWVEIDDAHIEIIFRVLPLDGPARPKSPSKMTSSTQHCTAHIRMAGRCRRRAKDWEKSIASAEARIYVAPHSPAHAQARKSSISKHSRYESIALLKQIINMAYILFRCNLIIKYTQTKLHCLKFCICQYMLVSRISRGLFRSRLATTDLELRKTARQASRGDRPAKQLATITITEMRLWTIYGEKAIICTQLLATIWRRI</sequence>
<organism evidence="1 2">
    <name type="scientific">Rhizobium loti</name>
    <name type="common">Mesorhizobium loti</name>
    <dbReference type="NCBI Taxonomy" id="381"/>
    <lineage>
        <taxon>Bacteria</taxon>
        <taxon>Pseudomonadati</taxon>
        <taxon>Pseudomonadota</taxon>
        <taxon>Alphaproteobacteria</taxon>
        <taxon>Hyphomicrobiales</taxon>
        <taxon>Phyllobacteriaceae</taxon>
        <taxon>Mesorhizobium</taxon>
    </lineage>
</organism>
<protein>
    <submittedName>
        <fullName evidence="1">Uncharacterized protein</fullName>
    </submittedName>
</protein>
<accession>A0A8E3B1S1</accession>
<comment type="caution">
    <text evidence="1">The sequence shown here is derived from an EMBL/GenBank/DDBJ whole genome shotgun (WGS) entry which is preliminary data.</text>
</comment>
<dbReference type="Proteomes" id="UP000245631">
    <property type="component" value="Unassembled WGS sequence"/>
</dbReference>
<reference evidence="1 2" key="1">
    <citation type="submission" date="2018-05" db="EMBL/GenBank/DDBJ databases">
        <title>Genomic Encyclopedia of Type Strains, Phase IV (KMG-IV): sequencing the most valuable type-strain genomes for metagenomic binning, comparative biology and taxonomic classification.</title>
        <authorList>
            <person name="Goeker M."/>
        </authorList>
    </citation>
    <scope>NUCLEOTIDE SEQUENCE [LARGE SCALE GENOMIC DNA]</scope>
    <source>
        <strain evidence="1 2">DSM 2626</strain>
    </source>
</reference>
<evidence type="ECO:0000313" key="2">
    <source>
        <dbReference type="Proteomes" id="UP000245631"/>
    </source>
</evidence>